<sequence length="114" mass="12913">MLYFWNEKRRSGQSISTHEATRLINSDTAVLIDIREANEFKTGHIANAINMPYTKMKNNLSQFDVQPDKTVILVDKLGTHTAAIGRELVKAGRQVCRLEGGMSEWQNQKLPVVK</sequence>
<dbReference type="PROSITE" id="PS50206">
    <property type="entry name" value="RHODANESE_3"/>
    <property type="match status" value="1"/>
</dbReference>
<dbReference type="InterPro" id="IPR050229">
    <property type="entry name" value="GlpE_sulfurtransferase"/>
</dbReference>
<keyword evidence="3" id="KW-1185">Reference proteome</keyword>
<dbReference type="SMART" id="SM00450">
    <property type="entry name" value="RHOD"/>
    <property type="match status" value="1"/>
</dbReference>
<accession>A0ABQ0A5V0</accession>
<evidence type="ECO:0000313" key="3">
    <source>
        <dbReference type="Proteomes" id="UP001465153"/>
    </source>
</evidence>
<dbReference type="SUPFAM" id="SSF52821">
    <property type="entry name" value="Rhodanese/Cell cycle control phosphatase"/>
    <property type="match status" value="1"/>
</dbReference>
<dbReference type="Pfam" id="PF00581">
    <property type="entry name" value="Rhodanese"/>
    <property type="match status" value="1"/>
</dbReference>
<dbReference type="CDD" id="cd00158">
    <property type="entry name" value="RHOD"/>
    <property type="match status" value="1"/>
</dbReference>
<feature type="domain" description="Rhodanese" evidence="1">
    <location>
        <begin position="25"/>
        <end position="114"/>
    </location>
</feature>
<dbReference type="InterPro" id="IPR036873">
    <property type="entry name" value="Rhodanese-like_dom_sf"/>
</dbReference>
<reference evidence="2 3" key="1">
    <citation type="submission" date="2024-04" db="EMBL/GenBank/DDBJ databases">
        <title>Draft genome sequence of Sessilibacter corallicola NBRC 116591.</title>
        <authorList>
            <person name="Miyakawa T."/>
            <person name="Kusuya Y."/>
            <person name="Miura T."/>
        </authorList>
    </citation>
    <scope>NUCLEOTIDE SEQUENCE [LARGE SCALE GENOMIC DNA]</scope>
    <source>
        <strain evidence="2 3">KU-00831-HH</strain>
    </source>
</reference>
<dbReference type="PANTHER" id="PTHR43031:SF18">
    <property type="entry name" value="RHODANESE-RELATED SULFURTRANSFERASES"/>
    <property type="match status" value="1"/>
</dbReference>
<evidence type="ECO:0000259" key="1">
    <source>
        <dbReference type="PROSITE" id="PS50206"/>
    </source>
</evidence>
<name>A0ABQ0A5V0_9GAMM</name>
<comment type="caution">
    <text evidence="2">The sequence shown here is derived from an EMBL/GenBank/DDBJ whole genome shotgun (WGS) entry which is preliminary data.</text>
</comment>
<dbReference type="EMBL" id="BAABWN010000002">
    <property type="protein sequence ID" value="GAA6167006.1"/>
    <property type="molecule type" value="Genomic_DNA"/>
</dbReference>
<proteinExistence type="predicted"/>
<dbReference type="PANTHER" id="PTHR43031">
    <property type="entry name" value="FAD-DEPENDENT OXIDOREDUCTASE"/>
    <property type="match status" value="1"/>
</dbReference>
<evidence type="ECO:0000313" key="2">
    <source>
        <dbReference type="EMBL" id="GAA6167006.1"/>
    </source>
</evidence>
<organism evidence="2 3">
    <name type="scientific">Sessilibacter corallicola</name>
    <dbReference type="NCBI Taxonomy" id="2904075"/>
    <lineage>
        <taxon>Bacteria</taxon>
        <taxon>Pseudomonadati</taxon>
        <taxon>Pseudomonadota</taxon>
        <taxon>Gammaproteobacteria</taxon>
        <taxon>Cellvibrionales</taxon>
        <taxon>Cellvibrionaceae</taxon>
        <taxon>Sessilibacter</taxon>
    </lineage>
</organism>
<dbReference type="InterPro" id="IPR001763">
    <property type="entry name" value="Rhodanese-like_dom"/>
</dbReference>
<gene>
    <name evidence="2" type="ORF">NBRC116591_08160</name>
</gene>
<dbReference type="Proteomes" id="UP001465153">
    <property type="component" value="Unassembled WGS sequence"/>
</dbReference>
<protein>
    <submittedName>
        <fullName evidence="2">Rhodanese-like domain-containing protein</fullName>
    </submittedName>
</protein>
<dbReference type="Gene3D" id="3.40.250.10">
    <property type="entry name" value="Rhodanese-like domain"/>
    <property type="match status" value="1"/>
</dbReference>